<sequence length="264" mass="27061">MDLEDELNRLFHDERLDMRVAPDAETHVVAGARRVRRRRVALMSAAGVLSAAVLAGGAFVLARPTPPSNGIAQQPTLPIETTSSPTPTGAPSSSGPTESSTRPEVQAPSAGTSRPAAPTAGTRSTTPPPSATIPSPVGLAILGPSGVGRMRLGMTEEQLLATSQVHSPERSSAGCALYTSKTATGTVHLSADKTVVAFAFTSGVVTPERVTIGSPEEAVRAAYSGMTGNSVRAPGNANATYEFTFIGGKVSKIALVAAQQSECD</sequence>
<evidence type="ECO:0000256" key="2">
    <source>
        <dbReference type="SAM" id="Phobius"/>
    </source>
</evidence>
<dbReference type="EMBL" id="JAAATY010000002">
    <property type="protein sequence ID" value="NRN64090.1"/>
    <property type="molecule type" value="Genomic_DNA"/>
</dbReference>
<feature type="compositionally biased region" description="Low complexity" evidence="1">
    <location>
        <begin position="80"/>
        <end position="100"/>
    </location>
</feature>
<name>A0ABX2EYG5_9PSEU</name>
<comment type="caution">
    <text evidence="3">The sequence shown here is derived from an EMBL/GenBank/DDBJ whole genome shotgun (WGS) entry which is preliminary data.</text>
</comment>
<organism evidence="3 4">
    <name type="scientific">Kibdelosporangium persicum</name>
    <dbReference type="NCBI Taxonomy" id="2698649"/>
    <lineage>
        <taxon>Bacteria</taxon>
        <taxon>Bacillati</taxon>
        <taxon>Actinomycetota</taxon>
        <taxon>Actinomycetes</taxon>
        <taxon>Pseudonocardiales</taxon>
        <taxon>Pseudonocardiaceae</taxon>
        <taxon>Kibdelosporangium</taxon>
    </lineage>
</organism>
<feature type="compositionally biased region" description="Low complexity" evidence="1">
    <location>
        <begin position="115"/>
        <end position="125"/>
    </location>
</feature>
<gene>
    <name evidence="3" type="ORF">GC106_12960</name>
</gene>
<keyword evidence="2" id="KW-0812">Transmembrane</keyword>
<evidence type="ECO:0000256" key="1">
    <source>
        <dbReference type="SAM" id="MobiDB-lite"/>
    </source>
</evidence>
<reference evidence="3 4" key="1">
    <citation type="submission" date="2020-01" db="EMBL/GenBank/DDBJ databases">
        <title>Kibdelosporangium persica a novel Actinomycetes from a hot desert in Iran.</title>
        <authorList>
            <person name="Safaei N."/>
            <person name="Zaburannyi N."/>
            <person name="Mueller R."/>
            <person name="Wink J."/>
        </authorList>
    </citation>
    <scope>NUCLEOTIDE SEQUENCE [LARGE SCALE GENOMIC DNA]</scope>
    <source>
        <strain evidence="3 4">4NS15</strain>
    </source>
</reference>
<dbReference type="RefSeq" id="WP_173125487.1">
    <property type="nucleotide sequence ID" value="NZ_CBCSGW010000052.1"/>
</dbReference>
<feature type="region of interest" description="Disordered" evidence="1">
    <location>
        <begin position="66"/>
        <end position="139"/>
    </location>
</feature>
<evidence type="ECO:0000313" key="3">
    <source>
        <dbReference type="EMBL" id="NRN64090.1"/>
    </source>
</evidence>
<dbReference type="Proteomes" id="UP000763557">
    <property type="component" value="Unassembled WGS sequence"/>
</dbReference>
<feature type="transmembrane region" description="Helical" evidence="2">
    <location>
        <begin position="40"/>
        <end position="62"/>
    </location>
</feature>
<proteinExistence type="predicted"/>
<keyword evidence="2" id="KW-1133">Transmembrane helix</keyword>
<keyword evidence="2" id="KW-0472">Membrane</keyword>
<keyword evidence="4" id="KW-1185">Reference proteome</keyword>
<evidence type="ECO:0000313" key="4">
    <source>
        <dbReference type="Proteomes" id="UP000763557"/>
    </source>
</evidence>
<accession>A0ABX2EYG5</accession>
<protein>
    <submittedName>
        <fullName evidence="3">Uncharacterized protein</fullName>
    </submittedName>
</protein>